<evidence type="ECO:0000313" key="4">
    <source>
        <dbReference type="Proteomes" id="UP001280121"/>
    </source>
</evidence>
<dbReference type="EMBL" id="JANJYI010000006">
    <property type="protein sequence ID" value="KAK2643919.1"/>
    <property type="molecule type" value="Genomic_DNA"/>
</dbReference>
<dbReference type="Proteomes" id="UP001280121">
    <property type="component" value="Unassembled WGS sequence"/>
</dbReference>
<dbReference type="PANTHER" id="PTHR31286:SF99">
    <property type="entry name" value="DUF4283 DOMAIN-CONTAINING PROTEIN"/>
    <property type="match status" value="1"/>
</dbReference>
<feature type="region of interest" description="Disordered" evidence="1">
    <location>
        <begin position="209"/>
        <end position="253"/>
    </location>
</feature>
<evidence type="ECO:0000313" key="3">
    <source>
        <dbReference type="EMBL" id="KAK2643919.1"/>
    </source>
</evidence>
<evidence type="ECO:0000259" key="2">
    <source>
        <dbReference type="Pfam" id="PF14111"/>
    </source>
</evidence>
<proteinExistence type="predicted"/>
<keyword evidence="4" id="KW-1185">Reference proteome</keyword>
<dbReference type="PANTHER" id="PTHR31286">
    <property type="entry name" value="GLYCINE-RICH CELL WALL STRUCTURAL PROTEIN 1.8-LIKE"/>
    <property type="match status" value="1"/>
</dbReference>
<dbReference type="InterPro" id="IPR025558">
    <property type="entry name" value="DUF4283"/>
</dbReference>
<dbReference type="Pfam" id="PF14111">
    <property type="entry name" value="DUF4283"/>
    <property type="match status" value="1"/>
</dbReference>
<accession>A0AAD9WU43</accession>
<protein>
    <recommendedName>
        <fullName evidence="2">DUF4283 domain-containing protein</fullName>
    </recommendedName>
</protein>
<feature type="domain" description="DUF4283" evidence="2">
    <location>
        <begin position="3"/>
        <end position="70"/>
    </location>
</feature>
<reference evidence="3" key="1">
    <citation type="journal article" date="2023" name="Plant J.">
        <title>Genome sequences and population genomics provide insights into the demographic history, inbreeding, and mutation load of two 'living fossil' tree species of Dipteronia.</title>
        <authorList>
            <person name="Feng Y."/>
            <person name="Comes H.P."/>
            <person name="Chen J."/>
            <person name="Zhu S."/>
            <person name="Lu R."/>
            <person name="Zhang X."/>
            <person name="Li P."/>
            <person name="Qiu J."/>
            <person name="Olsen K.M."/>
            <person name="Qiu Y."/>
        </authorList>
    </citation>
    <scope>NUCLEOTIDE SEQUENCE</scope>
    <source>
        <strain evidence="3">KIB01</strain>
    </source>
</reference>
<gene>
    <name evidence="3" type="ORF">Ddye_019114</name>
</gene>
<evidence type="ECO:0000256" key="1">
    <source>
        <dbReference type="SAM" id="MobiDB-lite"/>
    </source>
</evidence>
<organism evidence="3 4">
    <name type="scientific">Dipteronia dyeriana</name>
    <dbReference type="NCBI Taxonomy" id="168575"/>
    <lineage>
        <taxon>Eukaryota</taxon>
        <taxon>Viridiplantae</taxon>
        <taxon>Streptophyta</taxon>
        <taxon>Embryophyta</taxon>
        <taxon>Tracheophyta</taxon>
        <taxon>Spermatophyta</taxon>
        <taxon>Magnoliopsida</taxon>
        <taxon>eudicotyledons</taxon>
        <taxon>Gunneridae</taxon>
        <taxon>Pentapetalae</taxon>
        <taxon>rosids</taxon>
        <taxon>malvids</taxon>
        <taxon>Sapindales</taxon>
        <taxon>Sapindaceae</taxon>
        <taxon>Hippocastanoideae</taxon>
        <taxon>Acereae</taxon>
        <taxon>Dipteronia</taxon>
    </lineage>
</organism>
<name>A0AAD9WU43_9ROSI</name>
<comment type="caution">
    <text evidence="3">The sequence shown here is derived from an EMBL/GenBank/DDBJ whole genome shotgun (WGS) entry which is preliminary data.</text>
</comment>
<dbReference type="AlphaFoldDB" id="A0AAD9WU43"/>
<dbReference type="InterPro" id="IPR040256">
    <property type="entry name" value="At4g02000-like"/>
</dbReference>
<sequence length="270" mass="30786">MGRARTLSFMITKLTQKWNLIGQWQLTDLGEGYIVVRFQMKDDLDYVLTNGPWVIANHYLVVQRWKPNFVHGEDSIQSMPIWVRLTKLPMEWMDSDLLWSIGGMLGKMCKVDPITENQARDRFARICVEIDISKPLLGAITIVDRSIRMEYECLGSICFKCDRIGHNKDGCREGLVDPMPDETDIDRNSKNNTERENSTYGPWLLVSYGKQGNRNYKGRNGRTDSGNPGNAEKNRFSGKSLGNGHSNVKRTDNEFTEVNLSKAFNSKNGP</sequence>